<dbReference type="STRING" id="1285242.A6A04_11825"/>
<sequence>MTEKPNYSLDITGEVCPMTFVKTKLRVERMVSGELLEVRLKGAEPLGNVPRSLIELGHEIISTIREDGEGDTGIHRLLVRKK</sequence>
<dbReference type="RefSeq" id="WP_068489622.1">
    <property type="nucleotide sequence ID" value="NZ_LWQT01000028.1"/>
</dbReference>
<evidence type="ECO:0000259" key="1">
    <source>
        <dbReference type="PROSITE" id="PS01148"/>
    </source>
</evidence>
<dbReference type="EMBL" id="LWQT01000028">
    <property type="protein sequence ID" value="OAN54610.1"/>
    <property type="molecule type" value="Genomic_DNA"/>
</dbReference>
<dbReference type="AlphaFoldDB" id="A0A178MXX5"/>
<dbReference type="Pfam" id="PF01206">
    <property type="entry name" value="TusA"/>
    <property type="match status" value="1"/>
</dbReference>
<comment type="caution">
    <text evidence="2">The sequence shown here is derived from an EMBL/GenBank/DDBJ whole genome shotgun (WGS) entry which is preliminary data.</text>
</comment>
<feature type="domain" description="UPF0033" evidence="1">
    <location>
        <begin position="9"/>
        <end position="33"/>
    </location>
</feature>
<keyword evidence="3" id="KW-1185">Reference proteome</keyword>
<evidence type="ECO:0000313" key="2">
    <source>
        <dbReference type="EMBL" id="OAN54610.1"/>
    </source>
</evidence>
<dbReference type="InterPro" id="IPR001455">
    <property type="entry name" value="TusA-like"/>
</dbReference>
<proteinExistence type="predicted"/>
<dbReference type="Gene3D" id="3.30.110.40">
    <property type="entry name" value="TusA-like domain"/>
    <property type="match status" value="1"/>
</dbReference>
<evidence type="ECO:0000313" key="3">
    <source>
        <dbReference type="Proteomes" id="UP000078428"/>
    </source>
</evidence>
<reference evidence="2 3" key="1">
    <citation type="submission" date="2016-04" db="EMBL/GenBank/DDBJ databases">
        <title>Draft genome sequence of freshwater magnetotactic bacteria Magnetospirillum marisnigri SP-1 and Magnetospirillum moscoviense BB-1.</title>
        <authorList>
            <person name="Koziaeva V."/>
            <person name="Dziuba M.V."/>
            <person name="Ivanov T.M."/>
            <person name="Kuznetsov B."/>
            <person name="Grouzdev D.S."/>
        </authorList>
    </citation>
    <scope>NUCLEOTIDE SEQUENCE [LARGE SCALE GENOMIC DNA]</scope>
    <source>
        <strain evidence="2 3">SP-1</strain>
    </source>
</reference>
<dbReference type="Proteomes" id="UP000078428">
    <property type="component" value="Unassembled WGS sequence"/>
</dbReference>
<organism evidence="2 3">
    <name type="scientific">Paramagnetospirillum marisnigri</name>
    <dbReference type="NCBI Taxonomy" id="1285242"/>
    <lineage>
        <taxon>Bacteria</taxon>
        <taxon>Pseudomonadati</taxon>
        <taxon>Pseudomonadota</taxon>
        <taxon>Alphaproteobacteria</taxon>
        <taxon>Rhodospirillales</taxon>
        <taxon>Magnetospirillaceae</taxon>
        <taxon>Paramagnetospirillum</taxon>
    </lineage>
</organism>
<protein>
    <submittedName>
        <fullName evidence="2">SirA protein</fullName>
    </submittedName>
</protein>
<accession>A0A178MXX5</accession>
<name>A0A178MXX5_9PROT</name>
<dbReference type="CDD" id="cd00291">
    <property type="entry name" value="SirA_YedF_YeeD"/>
    <property type="match status" value="1"/>
</dbReference>
<gene>
    <name evidence="2" type="ORF">A6A04_11825</name>
</gene>
<dbReference type="SUPFAM" id="SSF64307">
    <property type="entry name" value="SirA-like"/>
    <property type="match status" value="1"/>
</dbReference>
<dbReference type="OrthoDB" id="9794210at2"/>
<dbReference type="InterPro" id="IPR036868">
    <property type="entry name" value="TusA-like_sf"/>
</dbReference>
<dbReference type="PROSITE" id="PS01148">
    <property type="entry name" value="UPF0033"/>
    <property type="match status" value="1"/>
</dbReference>